<protein>
    <submittedName>
        <fullName evidence="1">Uncharacterized protein</fullName>
    </submittedName>
</protein>
<organism evidence="1 2">
    <name type="scientific">Pyropia yezoensis</name>
    <name type="common">Susabi-nori</name>
    <name type="synonym">Porphyra yezoensis</name>
    <dbReference type="NCBI Taxonomy" id="2788"/>
    <lineage>
        <taxon>Eukaryota</taxon>
        <taxon>Rhodophyta</taxon>
        <taxon>Bangiophyceae</taxon>
        <taxon>Bangiales</taxon>
        <taxon>Bangiaceae</taxon>
        <taxon>Pyropia</taxon>
    </lineage>
</organism>
<proteinExistence type="predicted"/>
<comment type="caution">
    <text evidence="1">The sequence shown here is derived from an EMBL/GenBank/DDBJ whole genome shotgun (WGS) entry which is preliminary data.</text>
</comment>
<reference evidence="1" key="1">
    <citation type="submission" date="2019-11" db="EMBL/GenBank/DDBJ databases">
        <title>Nori genome reveals adaptations in red seaweeds to the harsh intertidal environment.</title>
        <authorList>
            <person name="Wang D."/>
            <person name="Mao Y."/>
        </authorList>
    </citation>
    <scope>NUCLEOTIDE SEQUENCE</scope>
    <source>
        <tissue evidence="1">Gametophyte</tissue>
    </source>
</reference>
<accession>A0ACC3CBT0</accession>
<evidence type="ECO:0000313" key="2">
    <source>
        <dbReference type="Proteomes" id="UP000798662"/>
    </source>
</evidence>
<gene>
    <name evidence="1" type="ORF">I4F81_009921</name>
</gene>
<sequence>MAPPVPPPHAVGGGAVVRRWGGCVGAADGAGRFAVQRGDGGGMSGEGRRAGGLPRGVGQRRWRSPRRARRLLTVGRAGRVAGAAGSLPRRRGWRGRRSPFGLRPCALRARYLLAGGRGAAGLRARPGMSEEMPGARAGSPADGWRRPHCVALFFLLLSFVLFGRGLVGVVPAECFHYGPPSGGPPRPLRAAAAPPCARAACARPPSGGGSPHPW</sequence>
<evidence type="ECO:0000313" key="1">
    <source>
        <dbReference type="EMBL" id="KAK1867414.1"/>
    </source>
</evidence>
<name>A0ACC3CBT0_PYRYE</name>
<dbReference type="EMBL" id="CM020620">
    <property type="protein sequence ID" value="KAK1867414.1"/>
    <property type="molecule type" value="Genomic_DNA"/>
</dbReference>
<keyword evidence="2" id="KW-1185">Reference proteome</keyword>
<dbReference type="Proteomes" id="UP000798662">
    <property type="component" value="Chromosome 3"/>
</dbReference>